<protein>
    <submittedName>
        <fullName evidence="4">Orn/DAP/Arg decarboxylase 2, N-terminal</fullName>
    </submittedName>
</protein>
<dbReference type="OrthoDB" id="1928937at2759"/>
<name>A0A2P5B3N0_PARAD</name>
<evidence type="ECO:0000313" key="4">
    <source>
        <dbReference type="EMBL" id="PON43400.1"/>
    </source>
</evidence>
<dbReference type="InterPro" id="IPR022644">
    <property type="entry name" value="De-COase2_N"/>
</dbReference>
<dbReference type="AlphaFoldDB" id="A0A2P5B3N0"/>
<feature type="non-terminal residue" evidence="4">
    <location>
        <position position="1"/>
    </location>
</feature>
<dbReference type="GO" id="GO:0009089">
    <property type="term" value="P:lysine biosynthetic process via diaminopimelate"/>
    <property type="evidence" value="ECO:0007669"/>
    <property type="project" value="TreeGrafter"/>
</dbReference>
<proteinExistence type="predicted"/>
<accession>A0A2P5B3N0</accession>
<evidence type="ECO:0000256" key="1">
    <source>
        <dbReference type="ARBA" id="ARBA00001933"/>
    </source>
</evidence>
<dbReference type="PANTHER" id="PTHR43727:SF2">
    <property type="entry name" value="GROUP IV DECARBOXYLASE"/>
    <property type="match status" value="1"/>
</dbReference>
<dbReference type="STRING" id="3476.A0A2P5B3N0"/>
<dbReference type="Proteomes" id="UP000237105">
    <property type="component" value="Unassembled WGS sequence"/>
</dbReference>
<comment type="cofactor">
    <cofactor evidence="1">
        <name>pyridoxal 5'-phosphate</name>
        <dbReference type="ChEBI" id="CHEBI:597326"/>
    </cofactor>
</comment>
<evidence type="ECO:0000259" key="3">
    <source>
        <dbReference type="Pfam" id="PF02784"/>
    </source>
</evidence>
<dbReference type="InterPro" id="IPR029066">
    <property type="entry name" value="PLP-binding_barrel"/>
</dbReference>
<dbReference type="PANTHER" id="PTHR43727">
    <property type="entry name" value="DIAMINOPIMELATE DECARBOXYLASE"/>
    <property type="match status" value="1"/>
</dbReference>
<dbReference type="EMBL" id="JXTB01000372">
    <property type="protein sequence ID" value="PON43400.1"/>
    <property type="molecule type" value="Genomic_DNA"/>
</dbReference>
<dbReference type="GO" id="GO:0008836">
    <property type="term" value="F:diaminopimelate decarboxylase activity"/>
    <property type="evidence" value="ECO:0007669"/>
    <property type="project" value="TreeGrafter"/>
</dbReference>
<feature type="domain" description="Orn/DAP/Arg decarboxylase 2 N-terminal" evidence="3">
    <location>
        <begin position="118"/>
        <end position="177"/>
    </location>
</feature>
<gene>
    <name evidence="4" type="ORF">PanWU01x14_274230</name>
</gene>
<dbReference type="Gene3D" id="3.20.20.10">
    <property type="entry name" value="Alanine racemase"/>
    <property type="match status" value="2"/>
</dbReference>
<dbReference type="SUPFAM" id="SSF51419">
    <property type="entry name" value="PLP-binding barrel"/>
    <property type="match status" value="1"/>
</dbReference>
<organism evidence="4 5">
    <name type="scientific">Parasponia andersonii</name>
    <name type="common">Sponia andersonii</name>
    <dbReference type="NCBI Taxonomy" id="3476"/>
    <lineage>
        <taxon>Eukaryota</taxon>
        <taxon>Viridiplantae</taxon>
        <taxon>Streptophyta</taxon>
        <taxon>Embryophyta</taxon>
        <taxon>Tracheophyta</taxon>
        <taxon>Spermatophyta</taxon>
        <taxon>Magnoliopsida</taxon>
        <taxon>eudicotyledons</taxon>
        <taxon>Gunneridae</taxon>
        <taxon>Pentapetalae</taxon>
        <taxon>rosids</taxon>
        <taxon>fabids</taxon>
        <taxon>Rosales</taxon>
        <taxon>Cannabaceae</taxon>
        <taxon>Parasponia</taxon>
    </lineage>
</organism>
<evidence type="ECO:0000256" key="2">
    <source>
        <dbReference type="ARBA" id="ARBA00022898"/>
    </source>
</evidence>
<dbReference type="GO" id="GO:0009507">
    <property type="term" value="C:chloroplast"/>
    <property type="evidence" value="ECO:0007669"/>
    <property type="project" value="TreeGrafter"/>
</dbReference>
<keyword evidence="5" id="KW-1185">Reference proteome</keyword>
<comment type="caution">
    <text evidence="4">The sequence shown here is derived from an EMBL/GenBank/DDBJ whole genome shotgun (WGS) entry which is preliminary data.</text>
</comment>
<keyword evidence="2" id="KW-0663">Pyridoxal phosphate</keyword>
<sequence>NDNKKKNGGSKNENPFPHVPFLPLRSSKPLALCNWLVPCGAVLLSGYELRLAPLFDLVLTPPGENCQEDLVLGAQEGFFVNVDSEFDLENIVAAARIAGRKVNVLHRINPDVDPQAHPEVLKLVGAHCHLGSTITKVDIFKDAAVLMGNYIAEIRAQGFEVDYLNIGGGPGREYNHSGTVLPTPRDLINTLRVTSQSCCHFM</sequence>
<dbReference type="Pfam" id="PF02784">
    <property type="entry name" value="Orn_Arg_deC_N"/>
    <property type="match status" value="1"/>
</dbReference>
<evidence type="ECO:0000313" key="5">
    <source>
        <dbReference type="Proteomes" id="UP000237105"/>
    </source>
</evidence>
<reference evidence="5" key="1">
    <citation type="submission" date="2016-06" db="EMBL/GenBank/DDBJ databases">
        <title>Parallel loss of symbiosis genes in relatives of nitrogen-fixing non-legume Parasponia.</title>
        <authorList>
            <person name="Van Velzen R."/>
            <person name="Holmer R."/>
            <person name="Bu F."/>
            <person name="Rutten L."/>
            <person name="Van Zeijl A."/>
            <person name="Liu W."/>
            <person name="Santuari L."/>
            <person name="Cao Q."/>
            <person name="Sharma T."/>
            <person name="Shen D."/>
            <person name="Roswanjaya Y."/>
            <person name="Wardhani T."/>
            <person name="Kalhor M.S."/>
            <person name="Jansen J."/>
            <person name="Van den Hoogen J."/>
            <person name="Gungor B."/>
            <person name="Hartog M."/>
            <person name="Hontelez J."/>
            <person name="Verver J."/>
            <person name="Yang W.-C."/>
            <person name="Schijlen E."/>
            <person name="Repin R."/>
            <person name="Schilthuizen M."/>
            <person name="Schranz E."/>
            <person name="Heidstra R."/>
            <person name="Miyata K."/>
            <person name="Fedorova E."/>
            <person name="Kohlen W."/>
            <person name="Bisseling T."/>
            <person name="Smit S."/>
            <person name="Geurts R."/>
        </authorList>
    </citation>
    <scope>NUCLEOTIDE SEQUENCE [LARGE SCALE GENOMIC DNA]</scope>
    <source>
        <strain evidence="5">cv. WU1-14</strain>
    </source>
</reference>